<keyword evidence="4" id="KW-1185">Reference proteome</keyword>
<evidence type="ECO:0000259" key="2">
    <source>
        <dbReference type="Pfam" id="PF09917"/>
    </source>
</evidence>
<protein>
    <submittedName>
        <fullName evidence="3">DUF2147 domain-containing protein</fullName>
    </submittedName>
</protein>
<name>A0ABT8KR22_9BACT</name>
<feature type="chain" id="PRO_5047059276" evidence="1">
    <location>
        <begin position="20"/>
        <end position="143"/>
    </location>
</feature>
<accession>A0ABT8KR22</accession>
<evidence type="ECO:0000256" key="1">
    <source>
        <dbReference type="SAM" id="SignalP"/>
    </source>
</evidence>
<dbReference type="Pfam" id="PF09917">
    <property type="entry name" value="DUF2147"/>
    <property type="match status" value="1"/>
</dbReference>
<dbReference type="InterPro" id="IPR019223">
    <property type="entry name" value="DUF2147"/>
</dbReference>
<dbReference type="PANTHER" id="PTHR36919:SF3">
    <property type="entry name" value="BLL5882 PROTEIN"/>
    <property type="match status" value="1"/>
</dbReference>
<proteinExistence type="predicted"/>
<dbReference type="Proteomes" id="UP001172082">
    <property type="component" value="Unassembled WGS sequence"/>
</dbReference>
<sequence>MKNLLILITLAISCISANAQNNIFGKWKTVDDVTGEVKSVVEIYKESGKAYGKIIDITDPEEKDSVCDKCDEDDPRKGKKIMGMIIITGLEQDGKKWDDGKILDPENGKVYSCKIWVEDGKLYVRGYIGISLVGRSQTWLPAQ</sequence>
<dbReference type="RefSeq" id="WP_346753215.1">
    <property type="nucleotide sequence ID" value="NZ_JAUJEA010000006.1"/>
</dbReference>
<keyword evidence="1" id="KW-0732">Signal</keyword>
<comment type="caution">
    <text evidence="3">The sequence shown here is derived from an EMBL/GenBank/DDBJ whole genome shotgun (WGS) entry which is preliminary data.</text>
</comment>
<feature type="signal peptide" evidence="1">
    <location>
        <begin position="1"/>
        <end position="19"/>
    </location>
</feature>
<gene>
    <name evidence="3" type="ORF">QQ008_17525</name>
</gene>
<evidence type="ECO:0000313" key="3">
    <source>
        <dbReference type="EMBL" id="MDN5203194.1"/>
    </source>
</evidence>
<reference evidence="3" key="1">
    <citation type="submission" date="2023-06" db="EMBL/GenBank/DDBJ databases">
        <title>Genomic of Parafulvivirga corallium.</title>
        <authorList>
            <person name="Wang G."/>
        </authorList>
    </citation>
    <scope>NUCLEOTIDE SEQUENCE</scope>
    <source>
        <strain evidence="3">BMA10</strain>
    </source>
</reference>
<evidence type="ECO:0000313" key="4">
    <source>
        <dbReference type="Proteomes" id="UP001172082"/>
    </source>
</evidence>
<organism evidence="3 4">
    <name type="scientific">Splendidivirga corallicola</name>
    <dbReference type="NCBI Taxonomy" id="3051826"/>
    <lineage>
        <taxon>Bacteria</taxon>
        <taxon>Pseudomonadati</taxon>
        <taxon>Bacteroidota</taxon>
        <taxon>Cytophagia</taxon>
        <taxon>Cytophagales</taxon>
        <taxon>Splendidivirgaceae</taxon>
        <taxon>Splendidivirga</taxon>
    </lineage>
</organism>
<feature type="domain" description="DUF2147" evidence="2">
    <location>
        <begin position="25"/>
        <end position="139"/>
    </location>
</feature>
<dbReference type="EMBL" id="JAUJEA010000006">
    <property type="protein sequence ID" value="MDN5203194.1"/>
    <property type="molecule type" value="Genomic_DNA"/>
</dbReference>
<dbReference type="PANTHER" id="PTHR36919">
    <property type="entry name" value="BLR1215 PROTEIN"/>
    <property type="match status" value="1"/>
</dbReference>
<dbReference type="Gene3D" id="2.40.128.520">
    <property type="match status" value="1"/>
</dbReference>